<dbReference type="InterPro" id="IPR002110">
    <property type="entry name" value="Ankyrin_rpt"/>
</dbReference>
<accession>A0A8H4LIS5</accession>
<dbReference type="Gene3D" id="1.25.40.20">
    <property type="entry name" value="Ankyrin repeat-containing domain"/>
    <property type="match status" value="1"/>
</dbReference>
<dbReference type="Pfam" id="PF12796">
    <property type="entry name" value="Ank_2"/>
    <property type="match status" value="1"/>
</dbReference>
<dbReference type="InterPro" id="IPR036770">
    <property type="entry name" value="Ankyrin_rpt-contain_sf"/>
</dbReference>
<evidence type="ECO:0000313" key="4">
    <source>
        <dbReference type="Proteomes" id="UP000554235"/>
    </source>
</evidence>
<comment type="caution">
    <text evidence="3">The sequence shown here is derived from an EMBL/GenBank/DDBJ whole genome shotgun (WGS) entry which is preliminary data.</text>
</comment>
<name>A0A8H4LIS5_9HYPO</name>
<evidence type="ECO:0000313" key="3">
    <source>
        <dbReference type="EMBL" id="KAF4468249.1"/>
    </source>
</evidence>
<keyword evidence="1" id="KW-0677">Repeat</keyword>
<dbReference type="SUPFAM" id="SSF48403">
    <property type="entry name" value="Ankyrin repeat"/>
    <property type="match status" value="1"/>
</dbReference>
<gene>
    <name evidence="3" type="ORF">FALBO_4868</name>
</gene>
<evidence type="ECO:0000256" key="1">
    <source>
        <dbReference type="ARBA" id="ARBA00022737"/>
    </source>
</evidence>
<proteinExistence type="predicted"/>
<dbReference type="SMART" id="SM00248">
    <property type="entry name" value="ANK"/>
    <property type="match status" value="4"/>
</dbReference>
<organism evidence="3 4">
    <name type="scientific">Fusarium albosuccineum</name>
    <dbReference type="NCBI Taxonomy" id="1237068"/>
    <lineage>
        <taxon>Eukaryota</taxon>
        <taxon>Fungi</taxon>
        <taxon>Dikarya</taxon>
        <taxon>Ascomycota</taxon>
        <taxon>Pezizomycotina</taxon>
        <taxon>Sordariomycetes</taxon>
        <taxon>Hypocreomycetidae</taxon>
        <taxon>Hypocreales</taxon>
        <taxon>Nectriaceae</taxon>
        <taxon>Fusarium</taxon>
        <taxon>Fusarium decemcellulare species complex</taxon>
    </lineage>
</organism>
<dbReference type="Proteomes" id="UP000554235">
    <property type="component" value="Unassembled WGS sequence"/>
</dbReference>
<dbReference type="PANTHER" id="PTHR24198:SF165">
    <property type="entry name" value="ANKYRIN REPEAT-CONTAINING PROTEIN-RELATED"/>
    <property type="match status" value="1"/>
</dbReference>
<dbReference type="OrthoDB" id="341259at2759"/>
<sequence>MSISESSVSQVKFITNLLKALLDRARVEEDITLSVGVFPMLGFTRGDDGSPIYTPERTTVVRSASLIHLAAIEGDEDLISLLLPVKRLSSQSCATFTPIFLALYYGNRQAAQLFLRSRPNLHGPHLYGPSTVLHAAARNGFRDEITQFIKDYEVDPDCEDVNGATPILYALQQPPNDAFTTICLLLALGADKNKRIQGWGYSDIARSMGHKWLADWFENLCDDHSGDTIIYDDEVEASP</sequence>
<keyword evidence="2" id="KW-0040">ANK repeat</keyword>
<evidence type="ECO:0000256" key="2">
    <source>
        <dbReference type="ARBA" id="ARBA00023043"/>
    </source>
</evidence>
<dbReference type="PANTHER" id="PTHR24198">
    <property type="entry name" value="ANKYRIN REPEAT AND PROTEIN KINASE DOMAIN-CONTAINING PROTEIN"/>
    <property type="match status" value="1"/>
</dbReference>
<reference evidence="3 4" key="1">
    <citation type="submission" date="2020-01" db="EMBL/GenBank/DDBJ databases">
        <title>Identification and distribution of gene clusters putatively required for synthesis of sphingolipid metabolism inhibitors in phylogenetically diverse species of the filamentous fungus Fusarium.</title>
        <authorList>
            <person name="Kim H.-S."/>
            <person name="Busman M."/>
            <person name="Brown D.W."/>
            <person name="Divon H."/>
            <person name="Uhlig S."/>
            <person name="Proctor R.H."/>
        </authorList>
    </citation>
    <scope>NUCLEOTIDE SEQUENCE [LARGE SCALE GENOMIC DNA]</scope>
    <source>
        <strain evidence="3 4">NRRL 20459</strain>
    </source>
</reference>
<dbReference type="AlphaFoldDB" id="A0A8H4LIS5"/>
<keyword evidence="4" id="KW-1185">Reference proteome</keyword>
<protein>
    <submittedName>
        <fullName evidence="3">Ankyrin repeat and SOCS box 3</fullName>
    </submittedName>
</protein>
<dbReference type="EMBL" id="JAADYS010000637">
    <property type="protein sequence ID" value="KAF4468249.1"/>
    <property type="molecule type" value="Genomic_DNA"/>
</dbReference>